<evidence type="ECO:0000313" key="6">
    <source>
        <dbReference type="Proteomes" id="UP000199705"/>
    </source>
</evidence>
<dbReference type="AlphaFoldDB" id="A0A1G8DC60"/>
<dbReference type="PROSITE" id="PS51257">
    <property type="entry name" value="PROKAR_LIPOPROTEIN"/>
    <property type="match status" value="1"/>
</dbReference>
<protein>
    <submittedName>
        <fullName evidence="5">RND family efflux transporter, MFP subunit</fullName>
    </submittedName>
</protein>
<dbReference type="Pfam" id="PF25989">
    <property type="entry name" value="YknX_C"/>
    <property type="match status" value="1"/>
</dbReference>
<evidence type="ECO:0000259" key="4">
    <source>
        <dbReference type="Pfam" id="PF25989"/>
    </source>
</evidence>
<evidence type="ECO:0000313" key="5">
    <source>
        <dbReference type="EMBL" id="SDH55245.1"/>
    </source>
</evidence>
<sequence>MKALHTYLGLGLSLVLGACGSNENKTPVATVAPAKQPVELIELKAGKVSNKLSLTGEIIPNDRANIYARTAGYVKDVKVDIGSKVSKGQVLCILDAPELKAGEAQSRSNSQGAYSKFLSSKSVYSRLLKASKTPGAISDNELDIARNQMKTDSSAYEASKAATRANHALEDYLVIRSPFNGVVTARNIFKGDYVDNTGKILLFTVEDNSLLRIQVSVPEAYNATKIEDNQASFTVSALPGVVFKANLARKSEAISSDTRSETWEFSFPNQKKQLKPGMFAQITLNVDRPDPGFTVPYKAVVTTQERKFVVKLVDGRAKWVDVKTGFTGKEKVEITGDLKDGDKLVKQANEEMKEGATLPVKQ</sequence>
<dbReference type="EMBL" id="FNCG01000010">
    <property type="protein sequence ID" value="SDH55245.1"/>
    <property type="molecule type" value="Genomic_DNA"/>
</dbReference>
<keyword evidence="6" id="KW-1185">Reference proteome</keyword>
<dbReference type="STRING" id="551996.SAMN05192573_110183"/>
<dbReference type="Pfam" id="PF25954">
    <property type="entry name" value="Beta-barrel_RND_2"/>
    <property type="match status" value="1"/>
</dbReference>
<evidence type="ECO:0000256" key="1">
    <source>
        <dbReference type="ARBA" id="ARBA00009477"/>
    </source>
</evidence>
<dbReference type="NCBIfam" id="TIGR01730">
    <property type="entry name" value="RND_mfp"/>
    <property type="match status" value="1"/>
</dbReference>
<evidence type="ECO:0000259" key="2">
    <source>
        <dbReference type="Pfam" id="PF25954"/>
    </source>
</evidence>
<feature type="domain" description="CzcB-like barrel-sandwich hybrid" evidence="3">
    <location>
        <begin position="64"/>
        <end position="201"/>
    </location>
</feature>
<proteinExistence type="inferred from homology"/>
<dbReference type="InterPro" id="IPR006143">
    <property type="entry name" value="RND_pump_MFP"/>
</dbReference>
<feature type="domain" description="YknX-like C-terminal permuted SH3-like" evidence="4">
    <location>
        <begin position="293"/>
        <end position="357"/>
    </location>
</feature>
<dbReference type="GO" id="GO:1990281">
    <property type="term" value="C:efflux pump complex"/>
    <property type="evidence" value="ECO:0007669"/>
    <property type="project" value="TreeGrafter"/>
</dbReference>
<dbReference type="GO" id="GO:0015562">
    <property type="term" value="F:efflux transmembrane transporter activity"/>
    <property type="evidence" value="ECO:0007669"/>
    <property type="project" value="TreeGrafter"/>
</dbReference>
<dbReference type="InterPro" id="IPR058647">
    <property type="entry name" value="BSH_CzcB-like"/>
</dbReference>
<name>A0A1G8DC60_9SPHI</name>
<dbReference type="SUPFAM" id="SSF111369">
    <property type="entry name" value="HlyD-like secretion proteins"/>
    <property type="match status" value="1"/>
</dbReference>
<dbReference type="PANTHER" id="PTHR30469">
    <property type="entry name" value="MULTIDRUG RESISTANCE PROTEIN MDTA"/>
    <property type="match status" value="1"/>
</dbReference>
<dbReference type="Pfam" id="PF25973">
    <property type="entry name" value="BSH_CzcB"/>
    <property type="match status" value="1"/>
</dbReference>
<gene>
    <name evidence="5" type="ORF">SAMN05192573_110183</name>
</gene>
<dbReference type="InterPro" id="IPR058792">
    <property type="entry name" value="Beta-barrel_RND_2"/>
</dbReference>
<dbReference type="InterPro" id="IPR058637">
    <property type="entry name" value="YknX-like_C"/>
</dbReference>
<dbReference type="Gene3D" id="1.10.287.470">
    <property type="entry name" value="Helix hairpin bin"/>
    <property type="match status" value="1"/>
</dbReference>
<evidence type="ECO:0000259" key="3">
    <source>
        <dbReference type="Pfam" id="PF25973"/>
    </source>
</evidence>
<dbReference type="RefSeq" id="WP_091170874.1">
    <property type="nucleotide sequence ID" value="NZ_CP071878.2"/>
</dbReference>
<reference evidence="6" key="1">
    <citation type="submission" date="2016-10" db="EMBL/GenBank/DDBJ databases">
        <authorList>
            <person name="Varghese N."/>
            <person name="Submissions S."/>
        </authorList>
    </citation>
    <scope>NUCLEOTIDE SEQUENCE [LARGE SCALE GENOMIC DNA]</scope>
    <source>
        <strain evidence="6">Gh-67</strain>
    </source>
</reference>
<dbReference type="Proteomes" id="UP000199705">
    <property type="component" value="Unassembled WGS sequence"/>
</dbReference>
<dbReference type="Gene3D" id="2.40.420.20">
    <property type="match status" value="1"/>
</dbReference>
<organism evidence="5 6">
    <name type="scientific">Mucilaginibacter gossypii</name>
    <dbReference type="NCBI Taxonomy" id="551996"/>
    <lineage>
        <taxon>Bacteria</taxon>
        <taxon>Pseudomonadati</taxon>
        <taxon>Bacteroidota</taxon>
        <taxon>Sphingobacteriia</taxon>
        <taxon>Sphingobacteriales</taxon>
        <taxon>Sphingobacteriaceae</taxon>
        <taxon>Mucilaginibacter</taxon>
    </lineage>
</organism>
<comment type="similarity">
    <text evidence="1">Belongs to the membrane fusion protein (MFP) (TC 8.A.1) family.</text>
</comment>
<dbReference type="PANTHER" id="PTHR30469:SF37">
    <property type="entry name" value="RAGD PROTEIN"/>
    <property type="match status" value="1"/>
</dbReference>
<feature type="domain" description="CusB-like beta-barrel" evidence="2">
    <location>
        <begin position="213"/>
        <end position="285"/>
    </location>
</feature>
<dbReference type="Gene3D" id="2.40.30.170">
    <property type="match status" value="1"/>
</dbReference>
<accession>A0A1G8DC60</accession>
<dbReference type="Gene3D" id="2.40.50.100">
    <property type="match status" value="1"/>
</dbReference>